<keyword evidence="3 6" id="KW-0812">Transmembrane</keyword>
<keyword evidence="2" id="KW-0132">Cell division</keyword>
<name>A0A0G1PGH7_UNCKA</name>
<evidence type="ECO:0000256" key="1">
    <source>
        <dbReference type="ARBA" id="ARBA00022475"/>
    </source>
</evidence>
<dbReference type="PANTHER" id="PTHR35851">
    <property type="entry name" value="CELL DIVISION PROTEIN FTSQ"/>
    <property type="match status" value="1"/>
</dbReference>
<accession>A0A0G1PGH7</accession>
<dbReference type="PANTHER" id="PTHR35851:SF1">
    <property type="entry name" value="CELL DIVISION PROTEIN FTSQ"/>
    <property type="match status" value="1"/>
</dbReference>
<evidence type="ECO:0000256" key="6">
    <source>
        <dbReference type="SAM" id="Phobius"/>
    </source>
</evidence>
<dbReference type="Pfam" id="PF08478">
    <property type="entry name" value="POTRA_1"/>
    <property type="match status" value="1"/>
</dbReference>
<keyword evidence="4 6" id="KW-1133">Transmembrane helix</keyword>
<evidence type="ECO:0000259" key="7">
    <source>
        <dbReference type="Pfam" id="PF08478"/>
    </source>
</evidence>
<feature type="transmembrane region" description="Helical" evidence="6">
    <location>
        <begin position="12"/>
        <end position="33"/>
    </location>
</feature>
<reference evidence="8 9" key="1">
    <citation type="journal article" date="2015" name="Nature">
        <title>rRNA introns, odd ribosomes, and small enigmatic genomes across a large radiation of phyla.</title>
        <authorList>
            <person name="Brown C.T."/>
            <person name="Hug L.A."/>
            <person name="Thomas B.C."/>
            <person name="Sharon I."/>
            <person name="Castelle C.J."/>
            <person name="Singh A."/>
            <person name="Wilkins M.J."/>
            <person name="Williams K.H."/>
            <person name="Banfield J.F."/>
        </authorList>
    </citation>
    <scope>NUCLEOTIDE SEQUENCE [LARGE SCALE GENOMIC DNA]</scope>
</reference>
<organism evidence="8 9">
    <name type="scientific">candidate division WWE3 bacterium GW2011_GWA1_46_21</name>
    <dbReference type="NCBI Taxonomy" id="1619107"/>
    <lineage>
        <taxon>Bacteria</taxon>
        <taxon>Katanobacteria</taxon>
    </lineage>
</organism>
<protein>
    <recommendedName>
        <fullName evidence="7">POTRA domain-containing protein</fullName>
    </recommendedName>
</protein>
<keyword evidence="1" id="KW-1003">Cell membrane</keyword>
<feature type="domain" description="POTRA" evidence="7">
    <location>
        <begin position="39"/>
        <end position="110"/>
    </location>
</feature>
<evidence type="ECO:0000313" key="8">
    <source>
        <dbReference type="EMBL" id="KKU31757.1"/>
    </source>
</evidence>
<dbReference type="InterPro" id="IPR026579">
    <property type="entry name" value="FtsQ"/>
</dbReference>
<proteinExistence type="predicted"/>
<keyword evidence="6" id="KW-0472">Membrane</keyword>
<dbReference type="InterPro" id="IPR013685">
    <property type="entry name" value="POTRA_FtsQ_type"/>
</dbReference>
<dbReference type="AlphaFoldDB" id="A0A0G1PGH7"/>
<evidence type="ECO:0000313" key="9">
    <source>
        <dbReference type="Proteomes" id="UP000034732"/>
    </source>
</evidence>
<evidence type="ECO:0000256" key="5">
    <source>
        <dbReference type="ARBA" id="ARBA00023306"/>
    </source>
</evidence>
<evidence type="ECO:0000256" key="2">
    <source>
        <dbReference type="ARBA" id="ARBA00022618"/>
    </source>
</evidence>
<dbReference type="EMBL" id="LCMF01000003">
    <property type="protein sequence ID" value="KKU31757.1"/>
    <property type="molecule type" value="Genomic_DNA"/>
</dbReference>
<dbReference type="Proteomes" id="UP000034732">
    <property type="component" value="Unassembled WGS sequence"/>
</dbReference>
<comment type="caution">
    <text evidence="8">The sequence shown here is derived from an EMBL/GenBank/DDBJ whole genome shotgun (WGS) entry which is preliminary data.</text>
</comment>
<dbReference type="GO" id="GO:0090529">
    <property type="term" value="P:cell septum assembly"/>
    <property type="evidence" value="ECO:0007669"/>
    <property type="project" value="InterPro"/>
</dbReference>
<sequence>MPVRNRSKLTRFFVFVPYVLAAAVVFLVGYYLLVESGFFAIAEVAVSGAHTFVSETDLSALVNQRVRGQNIFLLKSAELENVLLTNFQGAKGVAVAKVLPKRIVVNVVERTPLAVIYSSGWSNGYLVDDVGYVLGIVDPKKTLLPKIDYNGERSETLETDGTHEGDVRVGYFLDEKLVRTYVVILKAIDREKLHATSMLIGKDELILGISGSVDVVLATNKDIDASVSTLSLLLKQLAADGRKPKRIDLRYDKVVVLF</sequence>
<dbReference type="Gene3D" id="3.10.20.310">
    <property type="entry name" value="membrane protein fhac"/>
    <property type="match status" value="1"/>
</dbReference>
<evidence type="ECO:0000256" key="4">
    <source>
        <dbReference type="ARBA" id="ARBA00022989"/>
    </source>
</evidence>
<gene>
    <name evidence="8" type="ORF">UX44_C0003G0005</name>
</gene>
<evidence type="ECO:0000256" key="3">
    <source>
        <dbReference type="ARBA" id="ARBA00022692"/>
    </source>
</evidence>
<keyword evidence="5" id="KW-0131">Cell cycle</keyword>